<dbReference type="Pfam" id="PF12730">
    <property type="entry name" value="ABC2_membrane_4"/>
    <property type="match status" value="1"/>
</dbReference>
<dbReference type="AlphaFoldDB" id="G8R6J9"/>
<dbReference type="Proteomes" id="UP000005631">
    <property type="component" value="Chromosome"/>
</dbReference>
<keyword evidence="1" id="KW-1133">Transmembrane helix</keyword>
<dbReference type="KEGG" id="oho:Oweho_3514"/>
<gene>
    <name evidence="2" type="ordered locus">Oweho_3514</name>
</gene>
<dbReference type="STRING" id="926562.Oweho_3514"/>
<evidence type="ECO:0000256" key="1">
    <source>
        <dbReference type="SAM" id="Phobius"/>
    </source>
</evidence>
<dbReference type="HOGENOM" id="CLU_086347_0_0_10"/>
<feature type="transmembrane region" description="Helical" evidence="1">
    <location>
        <begin position="187"/>
        <end position="205"/>
    </location>
</feature>
<keyword evidence="1" id="KW-0472">Membrane</keyword>
<feature type="transmembrane region" description="Helical" evidence="1">
    <location>
        <begin position="248"/>
        <end position="267"/>
    </location>
</feature>
<evidence type="ECO:0008006" key="4">
    <source>
        <dbReference type="Google" id="ProtNLM"/>
    </source>
</evidence>
<sequence>MKLFKLEWLKLRLHIFFWIGMGLYILCMILLISGFGSFKLFNNDGAENQGMIAMKTFGEAGFYILPHLWHNITYLAGFFKFIPAFLLIFFISNEYQYKTFRQNVIDGLSIQGFYISKLFSALIFSIISLGVIFFTGLVIAIMYNPDASFTEYVDGADYLFAFFTEVMFMMVFALFLTFLFRRSTVSIIVILAYYFIVEPILGFAIGEPIKYYLPAAPSRELILQPFTRLMEADMILGTTSTDSVPTKFLLTTWLYTLIFAAGGLVILKKRDL</sequence>
<dbReference type="EMBL" id="CP003156">
    <property type="protein sequence ID" value="AEV34462.1"/>
    <property type="molecule type" value="Genomic_DNA"/>
</dbReference>
<feature type="transmembrane region" description="Helical" evidence="1">
    <location>
        <begin position="118"/>
        <end position="143"/>
    </location>
</feature>
<dbReference type="RefSeq" id="WP_014203809.1">
    <property type="nucleotide sequence ID" value="NC_016599.1"/>
</dbReference>
<keyword evidence="3" id="KW-1185">Reference proteome</keyword>
<protein>
    <recommendedName>
        <fullName evidence="4">ABC-type transport system involved in multi-copper enzyme maturation, permease component</fullName>
    </recommendedName>
</protein>
<dbReference type="PANTHER" id="PTHR37305">
    <property type="entry name" value="INTEGRAL MEMBRANE PROTEIN-RELATED"/>
    <property type="match status" value="1"/>
</dbReference>
<reference evidence="2 3" key="1">
    <citation type="journal article" date="2012" name="Stand. Genomic Sci.">
        <title>Genome sequence of the orange-pigmented seawater bacterium Owenweeksia hongkongensis type strain (UST20020801(T)).</title>
        <authorList>
            <person name="Riedel T."/>
            <person name="Held B."/>
            <person name="Nolan M."/>
            <person name="Lucas S."/>
            <person name="Lapidus A."/>
            <person name="Tice H."/>
            <person name="Del Rio T.G."/>
            <person name="Cheng J.F."/>
            <person name="Han C."/>
            <person name="Tapia R."/>
            <person name="Goodwin L.A."/>
            <person name="Pitluck S."/>
            <person name="Liolios K."/>
            <person name="Mavromatis K."/>
            <person name="Pagani I."/>
            <person name="Ivanova N."/>
            <person name="Mikhailova N."/>
            <person name="Pati A."/>
            <person name="Chen A."/>
            <person name="Palaniappan K."/>
            <person name="Rohde M."/>
            <person name="Tindall B.J."/>
            <person name="Detter J.C."/>
            <person name="Goker M."/>
            <person name="Woyke T."/>
            <person name="Bristow J."/>
            <person name="Eisen J.A."/>
            <person name="Markowitz V."/>
            <person name="Hugenholtz P."/>
            <person name="Klenk H.P."/>
            <person name="Kyrpides N.C."/>
        </authorList>
    </citation>
    <scope>NUCLEOTIDE SEQUENCE</scope>
    <source>
        <strain evidence="3">DSM 17368 / JCM 12287 / NRRL B-23963</strain>
    </source>
</reference>
<feature type="transmembrane region" description="Helical" evidence="1">
    <location>
        <begin position="72"/>
        <end position="91"/>
    </location>
</feature>
<dbReference type="OrthoDB" id="1452202at2"/>
<feature type="transmembrane region" description="Helical" evidence="1">
    <location>
        <begin position="12"/>
        <end position="35"/>
    </location>
</feature>
<dbReference type="PANTHER" id="PTHR37305:SF1">
    <property type="entry name" value="MEMBRANE PROTEIN"/>
    <property type="match status" value="1"/>
</dbReference>
<dbReference type="eggNOG" id="COG1277">
    <property type="taxonomic scope" value="Bacteria"/>
</dbReference>
<accession>G8R6J9</accession>
<name>G8R6J9_OWEHD</name>
<keyword evidence="1" id="KW-0812">Transmembrane</keyword>
<proteinExistence type="predicted"/>
<organism evidence="2 3">
    <name type="scientific">Owenweeksia hongkongensis (strain DSM 17368 / CIP 108786 / JCM 12287 / NRRL B-23963 / UST20020801)</name>
    <dbReference type="NCBI Taxonomy" id="926562"/>
    <lineage>
        <taxon>Bacteria</taxon>
        <taxon>Pseudomonadati</taxon>
        <taxon>Bacteroidota</taxon>
        <taxon>Flavobacteriia</taxon>
        <taxon>Flavobacteriales</taxon>
        <taxon>Owenweeksiaceae</taxon>
        <taxon>Owenweeksia</taxon>
    </lineage>
</organism>
<evidence type="ECO:0000313" key="3">
    <source>
        <dbReference type="Proteomes" id="UP000005631"/>
    </source>
</evidence>
<feature type="transmembrane region" description="Helical" evidence="1">
    <location>
        <begin position="158"/>
        <end position="180"/>
    </location>
</feature>
<evidence type="ECO:0000313" key="2">
    <source>
        <dbReference type="EMBL" id="AEV34462.1"/>
    </source>
</evidence>